<sequence length="351" mass="39041">MPQTPQTLSVDDHGTNLAYFDSGVPSYASPSGSRYTTIFAIHGMTFCSPVFEKMASVSGPAGVRWVSIQRRDYPGSTPFSKAELNVLKSGTDEEKAQHVRDRGVEIATFIDKFVQQNGLPPPDEKGNGGGFAVMGWSLGALYALATAANVDALGDAERARFAQYMRSLILLDAAYGAIGLLPPPKMWNPFLDESIPPRRRAPMFNYWVTAYFDHGDLNNRDFNTLEYVVPSPTRIPSIHNLSAEQRAAIIYNDCVRTSDGPLTFCVPQLRESYEKAIFDKKTREILPNMKVWALFGDRTSTFSLPTMFTMEEDDKAYGGGNVRFRFIKGANHVMHWDEPELTLEALLDAMA</sequence>
<dbReference type="GeneID" id="18913242"/>
<organism evidence="2 3">
    <name type="scientific">Phanerochaete carnosa (strain HHB-10118-sp)</name>
    <name type="common">White-rot fungus</name>
    <name type="synonym">Peniophora carnosa</name>
    <dbReference type="NCBI Taxonomy" id="650164"/>
    <lineage>
        <taxon>Eukaryota</taxon>
        <taxon>Fungi</taxon>
        <taxon>Dikarya</taxon>
        <taxon>Basidiomycota</taxon>
        <taxon>Agaricomycotina</taxon>
        <taxon>Agaricomycetes</taxon>
        <taxon>Polyporales</taxon>
        <taxon>Phanerochaetaceae</taxon>
        <taxon>Phanerochaete</taxon>
    </lineage>
</organism>
<dbReference type="OrthoDB" id="3251587at2759"/>
<evidence type="ECO:0000313" key="2">
    <source>
        <dbReference type="EMBL" id="EKM51920.1"/>
    </source>
</evidence>
<gene>
    <name evidence="2" type="ORF">PHACADRAFT_212537</name>
</gene>
<reference evidence="2 3" key="1">
    <citation type="journal article" date="2012" name="BMC Genomics">
        <title>Comparative genomics of the white-rot fungi, Phanerochaete carnosa and P. chrysosporium, to elucidate the genetic basis of the distinct wood types they colonize.</title>
        <authorList>
            <person name="Suzuki H."/>
            <person name="MacDonald J."/>
            <person name="Syed K."/>
            <person name="Salamov A."/>
            <person name="Hori C."/>
            <person name="Aerts A."/>
            <person name="Henrissat B."/>
            <person name="Wiebenga A."/>
            <person name="vanKuyk P.A."/>
            <person name="Barry K."/>
            <person name="Lindquist E."/>
            <person name="LaButti K."/>
            <person name="Lapidus A."/>
            <person name="Lucas S."/>
            <person name="Coutinho P."/>
            <person name="Gong Y."/>
            <person name="Samejima M."/>
            <person name="Mahadevan R."/>
            <person name="Abou-Zaid M."/>
            <person name="de Vries R.P."/>
            <person name="Igarashi K."/>
            <person name="Yadav J.S."/>
            <person name="Grigoriev I.V."/>
            <person name="Master E.R."/>
        </authorList>
    </citation>
    <scope>NUCLEOTIDE SEQUENCE [LARGE SCALE GENOMIC DNA]</scope>
    <source>
        <strain evidence="2 3">HHB-10118-sp</strain>
    </source>
</reference>
<dbReference type="AlphaFoldDB" id="K5VYN1"/>
<proteinExistence type="predicted"/>
<dbReference type="Proteomes" id="UP000008370">
    <property type="component" value="Unassembled WGS sequence"/>
</dbReference>
<dbReference type="KEGG" id="pco:PHACADRAFT_212537"/>
<dbReference type="Pfam" id="PF12697">
    <property type="entry name" value="Abhydrolase_6"/>
    <property type="match status" value="1"/>
</dbReference>
<dbReference type="InterPro" id="IPR029058">
    <property type="entry name" value="AB_hydrolase_fold"/>
</dbReference>
<evidence type="ECO:0000259" key="1">
    <source>
        <dbReference type="Pfam" id="PF12697"/>
    </source>
</evidence>
<dbReference type="RefSeq" id="XP_007399712.1">
    <property type="nucleotide sequence ID" value="XM_007399650.1"/>
</dbReference>
<dbReference type="InterPro" id="IPR000073">
    <property type="entry name" value="AB_hydrolase_1"/>
</dbReference>
<feature type="domain" description="AB hydrolase-1" evidence="1">
    <location>
        <begin position="41"/>
        <end position="344"/>
    </location>
</feature>
<keyword evidence="3" id="KW-1185">Reference proteome</keyword>
<dbReference type="HOGENOM" id="CLU_045014_0_0_1"/>
<dbReference type="Gene3D" id="3.40.50.1820">
    <property type="entry name" value="alpha/beta hydrolase"/>
    <property type="match status" value="1"/>
</dbReference>
<accession>K5VYN1</accession>
<name>K5VYN1_PHACS</name>
<dbReference type="InParanoid" id="K5VYN1"/>
<dbReference type="EMBL" id="JH930476">
    <property type="protein sequence ID" value="EKM51920.1"/>
    <property type="molecule type" value="Genomic_DNA"/>
</dbReference>
<protein>
    <recommendedName>
        <fullName evidence="1">AB hydrolase-1 domain-containing protein</fullName>
    </recommendedName>
</protein>
<evidence type="ECO:0000313" key="3">
    <source>
        <dbReference type="Proteomes" id="UP000008370"/>
    </source>
</evidence>
<dbReference type="SUPFAM" id="SSF53474">
    <property type="entry name" value="alpha/beta-Hydrolases"/>
    <property type="match status" value="1"/>
</dbReference>